<feature type="region of interest" description="Disordered" evidence="8">
    <location>
        <begin position="1"/>
        <end position="22"/>
    </location>
</feature>
<feature type="domain" description="ABC transmembrane type-1" evidence="9">
    <location>
        <begin position="88"/>
        <end position="301"/>
    </location>
</feature>
<comment type="similarity">
    <text evidence="7">Belongs to the binding-protein-dependent transport system permease family.</text>
</comment>
<sequence>MTVDTGPTGTTRRAPATASPPRRRRRNLTGLLFVLPFLLAYALFLGWPLVGGLISSLTDASLASDEARFVGLDNYAEAVGDPAVWQALWVTVKFTLLSTPLLVAVGLVMALLTNHLSPGRWLWRLAFFAPYVLPSTVVTMIFVWIFQPDFGLADGLLASLGIDADIGWLTEPNTAMMSVVLTTVWWTVGFNFLLYLAGLQAIPHHLYEAAELDGATWWDKLWRITLPMLRRTTGLVVVLQLLASLKIFDQFYLMTGGGPEHTTRPVIQYMYQTGFTNFRIGYASAISYILFALILVVAVAQIRLFRPREEAS</sequence>
<dbReference type="SUPFAM" id="SSF161098">
    <property type="entry name" value="MetI-like"/>
    <property type="match status" value="1"/>
</dbReference>
<dbReference type="InterPro" id="IPR051393">
    <property type="entry name" value="ABC_transporter_permease"/>
</dbReference>
<evidence type="ECO:0000256" key="1">
    <source>
        <dbReference type="ARBA" id="ARBA00004651"/>
    </source>
</evidence>
<evidence type="ECO:0000256" key="5">
    <source>
        <dbReference type="ARBA" id="ARBA00022989"/>
    </source>
</evidence>
<keyword evidence="5 7" id="KW-1133">Transmembrane helix</keyword>
<feature type="transmembrane region" description="Helical" evidence="7">
    <location>
        <begin position="175"/>
        <end position="197"/>
    </location>
</feature>
<feature type="transmembrane region" description="Helical" evidence="7">
    <location>
        <begin position="94"/>
        <end position="113"/>
    </location>
</feature>
<feature type="transmembrane region" description="Helical" evidence="7">
    <location>
        <begin position="125"/>
        <end position="146"/>
    </location>
</feature>
<reference evidence="10 11" key="2">
    <citation type="submission" date="2022-06" db="EMBL/GenBank/DDBJ databases">
        <title>Genomic Encyclopedia of Type Strains, Phase I: the one thousand microbial genomes (KMG-I) project.</title>
        <authorList>
            <person name="Kyrpides N."/>
        </authorList>
    </citation>
    <scope>NUCLEOTIDE SEQUENCE [LARGE SCALE GENOMIC DNA]</scope>
    <source>
        <strain evidence="10 11">DSM 43889</strain>
    </source>
</reference>
<dbReference type="Gene3D" id="1.10.3720.10">
    <property type="entry name" value="MetI-like"/>
    <property type="match status" value="1"/>
</dbReference>
<proteinExistence type="inferred from homology"/>
<dbReference type="Proteomes" id="UP000791080">
    <property type="component" value="Unassembled WGS sequence"/>
</dbReference>
<gene>
    <name evidence="10" type="ORF">G443_004893</name>
</gene>
<feature type="compositionally biased region" description="Low complexity" evidence="8">
    <location>
        <begin position="1"/>
        <end position="20"/>
    </location>
</feature>
<organism evidence="10 11">
    <name type="scientific">Actinoalloteichus caeruleus DSM 43889</name>
    <dbReference type="NCBI Taxonomy" id="1120930"/>
    <lineage>
        <taxon>Bacteria</taxon>
        <taxon>Bacillati</taxon>
        <taxon>Actinomycetota</taxon>
        <taxon>Actinomycetes</taxon>
        <taxon>Pseudonocardiales</taxon>
        <taxon>Pseudonocardiaceae</taxon>
        <taxon>Actinoalloteichus</taxon>
        <taxon>Actinoalloteichus cyanogriseus</taxon>
    </lineage>
</organism>
<evidence type="ECO:0000259" key="9">
    <source>
        <dbReference type="PROSITE" id="PS50928"/>
    </source>
</evidence>
<dbReference type="PANTHER" id="PTHR30193:SF41">
    <property type="entry name" value="DIACETYLCHITOBIOSE UPTAKE SYSTEM PERMEASE PROTEIN NGCF"/>
    <property type="match status" value="1"/>
</dbReference>
<evidence type="ECO:0000256" key="3">
    <source>
        <dbReference type="ARBA" id="ARBA00022475"/>
    </source>
</evidence>
<evidence type="ECO:0000256" key="8">
    <source>
        <dbReference type="SAM" id="MobiDB-lite"/>
    </source>
</evidence>
<dbReference type="RefSeq" id="WP_026420122.1">
    <property type="nucleotide sequence ID" value="NZ_AUBJ02000001.1"/>
</dbReference>
<dbReference type="CDD" id="cd06261">
    <property type="entry name" value="TM_PBP2"/>
    <property type="match status" value="1"/>
</dbReference>
<keyword evidence="3" id="KW-1003">Cell membrane</keyword>
<keyword evidence="6 7" id="KW-0472">Membrane</keyword>
<evidence type="ECO:0000313" key="10">
    <source>
        <dbReference type="EMBL" id="MCP2334623.1"/>
    </source>
</evidence>
<dbReference type="InterPro" id="IPR000515">
    <property type="entry name" value="MetI-like"/>
</dbReference>
<dbReference type="InterPro" id="IPR035906">
    <property type="entry name" value="MetI-like_sf"/>
</dbReference>
<name>A0ABT1JQ28_ACTCY</name>
<keyword evidence="11" id="KW-1185">Reference proteome</keyword>
<accession>A0ABT1JQ28</accession>
<comment type="caution">
    <text evidence="10">The sequence shown here is derived from an EMBL/GenBank/DDBJ whole genome shotgun (WGS) entry which is preliminary data.</text>
</comment>
<dbReference type="PANTHER" id="PTHR30193">
    <property type="entry name" value="ABC TRANSPORTER PERMEASE PROTEIN"/>
    <property type="match status" value="1"/>
</dbReference>
<feature type="transmembrane region" description="Helical" evidence="7">
    <location>
        <begin position="28"/>
        <end position="50"/>
    </location>
</feature>
<keyword evidence="2 7" id="KW-0813">Transport</keyword>
<protein>
    <submittedName>
        <fullName evidence="10">Carbohydrate ABC transporter membrane protein 1, CUT1 family (TC 3.A.1.1.-)</fullName>
    </submittedName>
</protein>
<reference evidence="10 11" key="1">
    <citation type="submission" date="2013-07" db="EMBL/GenBank/DDBJ databases">
        <authorList>
            <consortium name="DOE Joint Genome Institute"/>
            <person name="Reeve W."/>
            <person name="Huntemann M."/>
            <person name="Han J."/>
            <person name="Chen A."/>
            <person name="Kyrpides N."/>
            <person name="Mavromatis K."/>
            <person name="Markowitz V."/>
            <person name="Palaniappan K."/>
            <person name="Ivanova N."/>
            <person name="Schaumberg A."/>
            <person name="Pati A."/>
            <person name="Liolios K."/>
            <person name="Nordberg H.P."/>
            <person name="Cantor M.N."/>
            <person name="Hua S.X."/>
            <person name="Woyke T."/>
        </authorList>
    </citation>
    <scope>NUCLEOTIDE SEQUENCE [LARGE SCALE GENOMIC DNA]</scope>
    <source>
        <strain evidence="10 11">DSM 43889</strain>
    </source>
</reference>
<evidence type="ECO:0000313" key="11">
    <source>
        <dbReference type="Proteomes" id="UP000791080"/>
    </source>
</evidence>
<dbReference type="Pfam" id="PF00528">
    <property type="entry name" value="BPD_transp_1"/>
    <property type="match status" value="1"/>
</dbReference>
<dbReference type="PROSITE" id="PS50928">
    <property type="entry name" value="ABC_TM1"/>
    <property type="match status" value="1"/>
</dbReference>
<evidence type="ECO:0000256" key="7">
    <source>
        <dbReference type="RuleBase" id="RU363032"/>
    </source>
</evidence>
<comment type="subcellular location">
    <subcellularLocation>
        <location evidence="1 7">Cell membrane</location>
        <topology evidence="1 7">Multi-pass membrane protein</topology>
    </subcellularLocation>
</comment>
<evidence type="ECO:0000256" key="4">
    <source>
        <dbReference type="ARBA" id="ARBA00022692"/>
    </source>
</evidence>
<evidence type="ECO:0000256" key="6">
    <source>
        <dbReference type="ARBA" id="ARBA00023136"/>
    </source>
</evidence>
<keyword evidence="4 7" id="KW-0812">Transmembrane</keyword>
<evidence type="ECO:0000256" key="2">
    <source>
        <dbReference type="ARBA" id="ARBA00022448"/>
    </source>
</evidence>
<feature type="transmembrane region" description="Helical" evidence="7">
    <location>
        <begin position="280"/>
        <end position="300"/>
    </location>
</feature>
<dbReference type="EMBL" id="AUBJ02000001">
    <property type="protein sequence ID" value="MCP2334623.1"/>
    <property type="molecule type" value="Genomic_DNA"/>
</dbReference>